<evidence type="ECO:0000313" key="3">
    <source>
        <dbReference type="Proteomes" id="UP000051378"/>
    </source>
</evidence>
<keyword evidence="1" id="KW-0732">Signal</keyword>
<evidence type="ECO:0000313" key="2">
    <source>
        <dbReference type="EMBL" id="KRN03871.1"/>
    </source>
</evidence>
<dbReference type="RefSeq" id="WP_056975181.1">
    <property type="nucleotide sequence ID" value="NZ_AYZL01000020.1"/>
</dbReference>
<dbReference type="Proteomes" id="UP000051378">
    <property type="component" value="Unassembled WGS sequence"/>
</dbReference>
<reference evidence="2 3" key="1">
    <citation type="journal article" date="2015" name="Genome Announc.">
        <title>Expanding the biotechnology potential of lactobacilli through comparative genomics of 213 strains and associated genera.</title>
        <authorList>
            <person name="Sun Z."/>
            <person name="Harris H.M."/>
            <person name="McCann A."/>
            <person name="Guo C."/>
            <person name="Argimon S."/>
            <person name="Zhang W."/>
            <person name="Yang X."/>
            <person name="Jeffery I.B."/>
            <person name="Cooney J.C."/>
            <person name="Kagawa T.F."/>
            <person name="Liu W."/>
            <person name="Song Y."/>
            <person name="Salvetti E."/>
            <person name="Wrobel A."/>
            <person name="Rasinkangas P."/>
            <person name="Parkhill J."/>
            <person name="Rea M.C."/>
            <person name="O'Sullivan O."/>
            <person name="Ritari J."/>
            <person name="Douillard F.P."/>
            <person name="Paul Ross R."/>
            <person name="Yang R."/>
            <person name="Briner A.E."/>
            <person name="Felis G.E."/>
            <person name="de Vos W.M."/>
            <person name="Barrangou R."/>
            <person name="Klaenhammer T.R."/>
            <person name="Caufield P.W."/>
            <person name="Cui Y."/>
            <person name="Zhang H."/>
            <person name="O'Toole P.W."/>
        </authorList>
    </citation>
    <scope>NUCLEOTIDE SEQUENCE [LARGE SCALE GENOMIC DNA]</scope>
    <source>
        <strain evidence="2 3">DSM 23037</strain>
    </source>
</reference>
<evidence type="ECO:0000256" key="1">
    <source>
        <dbReference type="SAM" id="SignalP"/>
    </source>
</evidence>
<gene>
    <name evidence="2" type="ORF">FC86_GL000983</name>
</gene>
<dbReference type="InterPro" id="IPR021402">
    <property type="entry name" value="DUF3042"/>
</dbReference>
<dbReference type="EMBL" id="AYZL01000020">
    <property type="protein sequence ID" value="KRN03871.1"/>
    <property type="molecule type" value="Genomic_DNA"/>
</dbReference>
<feature type="chain" id="PRO_5006416176" description="DUF3042 family protein" evidence="1">
    <location>
        <begin position="24"/>
        <end position="61"/>
    </location>
</feature>
<protein>
    <recommendedName>
        <fullName evidence="4">DUF3042 family protein</fullName>
    </recommendedName>
</protein>
<evidence type="ECO:0008006" key="4">
    <source>
        <dbReference type="Google" id="ProtNLM"/>
    </source>
</evidence>
<keyword evidence="3" id="KW-1185">Reference proteome</keyword>
<proteinExistence type="predicted"/>
<feature type="signal peptide" evidence="1">
    <location>
        <begin position="1"/>
        <end position="23"/>
    </location>
</feature>
<accession>A0A0R2DIF7</accession>
<dbReference type="Pfam" id="PF11240">
    <property type="entry name" value="DUF3042"/>
    <property type="match status" value="1"/>
</dbReference>
<dbReference type="AlphaFoldDB" id="A0A0R2DIF7"/>
<organism evidence="2 3">
    <name type="scientific">Holzapfeliella floricola DSM 23037 = JCM 16512</name>
    <dbReference type="NCBI Taxonomy" id="1423744"/>
    <lineage>
        <taxon>Bacteria</taxon>
        <taxon>Bacillati</taxon>
        <taxon>Bacillota</taxon>
        <taxon>Bacilli</taxon>
        <taxon>Lactobacillales</taxon>
        <taxon>Lactobacillaceae</taxon>
        <taxon>Holzapfeliella</taxon>
    </lineage>
</organism>
<dbReference type="PATRIC" id="fig|1423744.4.peg.1009"/>
<dbReference type="STRING" id="1423744.FC86_GL000983"/>
<comment type="caution">
    <text evidence="2">The sequence shown here is derived from an EMBL/GenBank/DDBJ whole genome shotgun (WGS) entry which is preliminary data.</text>
</comment>
<name>A0A0R2DIF7_9LACO</name>
<sequence>MAKKFLGGVLTGTALTVASLAGAAFTFKKKVVEPEEQEVARIEENRRRAIRKSLSAHRRAK</sequence>